<keyword evidence="5" id="KW-0732">Signal</keyword>
<feature type="chain" id="PRO_5017430976" evidence="5">
    <location>
        <begin position="23"/>
        <end position="229"/>
    </location>
</feature>
<organism evidence="7 10">
    <name type="scientific">Teichococcus wenyumeiae</name>
    <dbReference type="NCBI Taxonomy" id="2478470"/>
    <lineage>
        <taxon>Bacteria</taxon>
        <taxon>Pseudomonadati</taxon>
        <taxon>Pseudomonadota</taxon>
        <taxon>Alphaproteobacteria</taxon>
        <taxon>Acetobacterales</taxon>
        <taxon>Roseomonadaceae</taxon>
        <taxon>Roseomonas</taxon>
    </lineage>
</organism>
<protein>
    <submittedName>
        <fullName evidence="7">Nuclease</fullName>
    </submittedName>
</protein>
<dbReference type="GO" id="GO:0003676">
    <property type="term" value="F:nucleic acid binding"/>
    <property type="evidence" value="ECO:0007669"/>
    <property type="project" value="InterPro"/>
</dbReference>
<dbReference type="InterPro" id="IPR008613">
    <property type="entry name" value="Excalibur_Ca-bd_domain"/>
</dbReference>
<feature type="domain" description="TNase-like" evidence="6">
    <location>
        <begin position="23"/>
        <end position="144"/>
    </location>
</feature>
<dbReference type="Pfam" id="PF05901">
    <property type="entry name" value="Excalibur"/>
    <property type="match status" value="1"/>
</dbReference>
<feature type="region of interest" description="Disordered" evidence="4">
    <location>
        <begin position="164"/>
        <end position="187"/>
    </location>
</feature>
<dbReference type="CDD" id="cd00175">
    <property type="entry name" value="SNc"/>
    <property type="match status" value="1"/>
</dbReference>
<keyword evidence="2" id="KW-0255">Endonuclease</keyword>
<keyword evidence="9" id="KW-1185">Reference proteome</keyword>
<gene>
    <name evidence="7" type="ORF">D6Z83_11040</name>
    <name evidence="8" type="ORF">EBE87_23695</name>
</gene>
<dbReference type="SUPFAM" id="SSF50199">
    <property type="entry name" value="Staphylococcal nuclease"/>
    <property type="match status" value="1"/>
</dbReference>
<dbReference type="SMART" id="SM00318">
    <property type="entry name" value="SNc"/>
    <property type="match status" value="1"/>
</dbReference>
<dbReference type="PANTHER" id="PTHR12302:SF3">
    <property type="entry name" value="SERINE_THREONINE-PROTEIN KINASE 31"/>
    <property type="match status" value="1"/>
</dbReference>
<evidence type="ECO:0000256" key="2">
    <source>
        <dbReference type="ARBA" id="ARBA00022759"/>
    </source>
</evidence>
<dbReference type="PROSITE" id="PS50830">
    <property type="entry name" value="TNASE_3"/>
    <property type="match status" value="1"/>
</dbReference>
<keyword evidence="1" id="KW-0540">Nuclease</keyword>
<dbReference type="Pfam" id="PF00565">
    <property type="entry name" value="SNase"/>
    <property type="match status" value="1"/>
</dbReference>
<evidence type="ECO:0000313" key="10">
    <source>
        <dbReference type="Proteomes" id="UP000278036"/>
    </source>
</evidence>
<name>A0A3A9JCB6_9PROT</name>
<feature type="signal peptide" evidence="5">
    <location>
        <begin position="1"/>
        <end position="22"/>
    </location>
</feature>
<dbReference type="Proteomes" id="UP000274097">
    <property type="component" value="Unassembled WGS sequence"/>
</dbReference>
<dbReference type="EMBL" id="RAQU01000055">
    <property type="protein sequence ID" value="RKK04132.1"/>
    <property type="molecule type" value="Genomic_DNA"/>
</dbReference>
<feature type="compositionally biased region" description="Low complexity" evidence="4">
    <location>
        <begin position="169"/>
        <end position="184"/>
    </location>
</feature>
<accession>A0A3A9JCB6</accession>
<dbReference type="RefSeq" id="WP_120638365.1">
    <property type="nucleotide sequence ID" value="NZ_RAQU01000055.1"/>
</dbReference>
<reference evidence="7 10" key="1">
    <citation type="submission" date="2018-09" db="EMBL/GenBank/DDBJ databases">
        <title>Roseomonas sp. nov., isolated from feces of Tibetan antelopes in the Qinghai-Tibet plateau, China.</title>
        <authorList>
            <person name="Tian Z."/>
        </authorList>
    </citation>
    <scope>NUCLEOTIDE SEQUENCE [LARGE SCALE GENOMIC DNA]</scope>
    <source>
        <strain evidence="8 9">Z23</strain>
        <strain evidence="7 10">Z24</strain>
    </source>
</reference>
<evidence type="ECO:0000256" key="3">
    <source>
        <dbReference type="ARBA" id="ARBA00022801"/>
    </source>
</evidence>
<dbReference type="Proteomes" id="UP000278036">
    <property type="component" value="Unassembled WGS sequence"/>
</dbReference>
<dbReference type="GO" id="GO:0016787">
    <property type="term" value="F:hydrolase activity"/>
    <property type="evidence" value="ECO:0007669"/>
    <property type="project" value="UniProtKB-KW"/>
</dbReference>
<evidence type="ECO:0000256" key="4">
    <source>
        <dbReference type="SAM" id="MobiDB-lite"/>
    </source>
</evidence>
<evidence type="ECO:0000313" key="7">
    <source>
        <dbReference type="EMBL" id="RKK04132.1"/>
    </source>
</evidence>
<evidence type="ECO:0000256" key="1">
    <source>
        <dbReference type="ARBA" id="ARBA00022722"/>
    </source>
</evidence>
<proteinExistence type="predicted"/>
<dbReference type="InterPro" id="IPR035437">
    <property type="entry name" value="SNase_OB-fold_sf"/>
</dbReference>
<dbReference type="SMART" id="SM00894">
    <property type="entry name" value="Excalibur"/>
    <property type="match status" value="1"/>
</dbReference>
<dbReference type="EMBL" id="RFLX01000036">
    <property type="protein sequence ID" value="RMI17148.1"/>
    <property type="molecule type" value="Genomic_DNA"/>
</dbReference>
<evidence type="ECO:0000259" key="6">
    <source>
        <dbReference type="PROSITE" id="PS50830"/>
    </source>
</evidence>
<dbReference type="OrthoDB" id="9805504at2"/>
<dbReference type="Gene3D" id="2.40.50.90">
    <property type="match status" value="1"/>
</dbReference>
<comment type="caution">
    <text evidence="7">The sequence shown here is derived from an EMBL/GenBank/DDBJ whole genome shotgun (WGS) entry which is preliminary data.</text>
</comment>
<dbReference type="GO" id="GO:0004519">
    <property type="term" value="F:endonuclease activity"/>
    <property type="evidence" value="ECO:0007669"/>
    <property type="project" value="UniProtKB-KW"/>
</dbReference>
<dbReference type="PROSITE" id="PS01123">
    <property type="entry name" value="TNASE_1"/>
    <property type="match status" value="1"/>
</dbReference>
<dbReference type="InterPro" id="IPR002071">
    <property type="entry name" value="Thermonucl_AS"/>
</dbReference>
<evidence type="ECO:0000256" key="5">
    <source>
        <dbReference type="SAM" id="SignalP"/>
    </source>
</evidence>
<dbReference type="InParanoid" id="A0A3A9JCB6"/>
<evidence type="ECO:0000313" key="9">
    <source>
        <dbReference type="Proteomes" id="UP000274097"/>
    </source>
</evidence>
<sequence>MLMLFHRLLLVALLLTTSPALAADLLGQVVGIQDGDTLTLLTPERRQVWVRLYGIDAPESRQPYGTRAQQELSALAFRKQVRVTVEDTDHYGRTVGRVWAGSLDINAELVRRGAAWVYRQYNRDPMLPPLEAEARQAKRGLWALPASEQVPPWVWRRNGGRATATVQPSAAGRAGTAASSSSTADLSCGSKRYCTQMSSCAEAQFYFRQCGLSRLDGDRDGVPCEQLCR</sequence>
<keyword evidence="3" id="KW-0378">Hydrolase</keyword>
<dbReference type="InterPro" id="IPR016071">
    <property type="entry name" value="Staphylococal_nuclease_OB-fold"/>
</dbReference>
<evidence type="ECO:0000313" key="8">
    <source>
        <dbReference type="EMBL" id="RMI17148.1"/>
    </source>
</evidence>
<dbReference type="PANTHER" id="PTHR12302">
    <property type="entry name" value="EBNA2 BINDING PROTEIN P100"/>
    <property type="match status" value="1"/>
</dbReference>
<dbReference type="AlphaFoldDB" id="A0A3A9JCB6"/>